<evidence type="ECO:0000256" key="2">
    <source>
        <dbReference type="ARBA" id="ARBA00022748"/>
    </source>
</evidence>
<keyword evidence="2" id="KW-0201">Cytochrome c-type biogenesis</keyword>
<comment type="caution">
    <text evidence="4">The sequence shown here is derived from an EMBL/GenBank/DDBJ whole genome shotgun (WGS) entry which is preliminary data.</text>
</comment>
<keyword evidence="3" id="KW-0812">Transmembrane</keyword>
<dbReference type="STRING" id="59895.A0A103Y296"/>
<gene>
    <name evidence="4" type="ORF">Ccrd_020544</name>
</gene>
<dbReference type="PANTHER" id="PTHR43653">
    <property type="entry name" value="CYTOCHROME C ASSEMBLY PROTEIN-RELATED"/>
    <property type="match status" value="1"/>
</dbReference>
<keyword evidence="3" id="KW-1133">Transmembrane helix</keyword>
<sequence>MITPLTITIWRFQASDFVEVSIDHDDDEEPDAGKPNLRSRSLILVKVWCFLGLSLVVFLLTSSNGMRTLAAVVHHPTAVVVHRPTAAVVHHPTTAESPSDSSSLYINCGGKQFEDGKKVYEADVERGGASHFSSTGSRWGFSNTGHLLGNGRILPGSWWAHHELGRGGWWFRDPVENASFMSFGNDLK</sequence>
<dbReference type="GO" id="GO:0015232">
    <property type="term" value="F:heme transmembrane transporter activity"/>
    <property type="evidence" value="ECO:0007669"/>
    <property type="project" value="InterPro"/>
</dbReference>
<dbReference type="GO" id="GO:0016020">
    <property type="term" value="C:membrane"/>
    <property type="evidence" value="ECO:0007669"/>
    <property type="project" value="InterPro"/>
</dbReference>
<evidence type="ECO:0000256" key="3">
    <source>
        <dbReference type="SAM" id="Phobius"/>
    </source>
</evidence>
<evidence type="ECO:0000313" key="4">
    <source>
        <dbReference type="EMBL" id="KVI01189.1"/>
    </source>
</evidence>
<comment type="similarity">
    <text evidence="1">Belongs to the CcmF/CycK/Ccl1/NrfE/CcsA family.</text>
</comment>
<feature type="transmembrane region" description="Helical" evidence="3">
    <location>
        <begin position="41"/>
        <end position="60"/>
    </location>
</feature>
<name>A0A103Y296_CYNCS</name>
<keyword evidence="3" id="KW-0472">Membrane</keyword>
<dbReference type="Gramene" id="KVI01189">
    <property type="protein sequence ID" value="KVI01189"/>
    <property type="gene ID" value="Ccrd_020544"/>
</dbReference>
<evidence type="ECO:0000313" key="5">
    <source>
        <dbReference type="Proteomes" id="UP000243975"/>
    </source>
</evidence>
<accession>A0A103Y296</accession>
<dbReference type="Proteomes" id="UP000243975">
    <property type="component" value="Unassembled WGS sequence"/>
</dbReference>
<evidence type="ECO:0000256" key="1">
    <source>
        <dbReference type="ARBA" id="ARBA00009186"/>
    </source>
</evidence>
<protein>
    <submittedName>
        <fullName evidence="4">Uncharacterized protein</fullName>
    </submittedName>
</protein>
<proteinExistence type="inferred from homology"/>
<organism evidence="4 5">
    <name type="scientific">Cynara cardunculus var. scolymus</name>
    <name type="common">Globe artichoke</name>
    <name type="synonym">Cynara scolymus</name>
    <dbReference type="NCBI Taxonomy" id="59895"/>
    <lineage>
        <taxon>Eukaryota</taxon>
        <taxon>Viridiplantae</taxon>
        <taxon>Streptophyta</taxon>
        <taxon>Embryophyta</taxon>
        <taxon>Tracheophyta</taxon>
        <taxon>Spermatophyta</taxon>
        <taxon>Magnoliopsida</taxon>
        <taxon>eudicotyledons</taxon>
        <taxon>Gunneridae</taxon>
        <taxon>Pentapetalae</taxon>
        <taxon>asterids</taxon>
        <taxon>campanulids</taxon>
        <taxon>Asterales</taxon>
        <taxon>Asteraceae</taxon>
        <taxon>Carduoideae</taxon>
        <taxon>Cardueae</taxon>
        <taxon>Carduinae</taxon>
        <taxon>Cynara</taxon>
    </lineage>
</organism>
<dbReference type="InterPro" id="IPR003567">
    <property type="entry name" value="Cyt_c_biogenesis"/>
</dbReference>
<dbReference type="EMBL" id="LEKV01003125">
    <property type="protein sequence ID" value="KVI01189.1"/>
    <property type="molecule type" value="Genomic_DNA"/>
</dbReference>
<dbReference type="AlphaFoldDB" id="A0A103Y296"/>
<keyword evidence="5" id="KW-1185">Reference proteome</keyword>
<reference evidence="4 5" key="1">
    <citation type="journal article" date="2016" name="Sci. Rep.">
        <title>The genome sequence of the outbreeding globe artichoke constructed de novo incorporating a phase-aware low-pass sequencing strategy of F1 progeny.</title>
        <authorList>
            <person name="Scaglione D."/>
            <person name="Reyes-Chin-Wo S."/>
            <person name="Acquadro A."/>
            <person name="Froenicke L."/>
            <person name="Portis E."/>
            <person name="Beitel C."/>
            <person name="Tirone M."/>
            <person name="Mauro R."/>
            <person name="Lo Monaco A."/>
            <person name="Mauromicale G."/>
            <person name="Faccioli P."/>
            <person name="Cattivelli L."/>
            <person name="Rieseberg L."/>
            <person name="Michelmore R."/>
            <person name="Lanteri S."/>
        </authorList>
    </citation>
    <scope>NUCLEOTIDE SEQUENCE [LARGE SCALE GENOMIC DNA]</scope>
    <source>
        <strain evidence="4">2C</strain>
    </source>
</reference>
<dbReference type="PRINTS" id="PR01410">
    <property type="entry name" value="CCBIOGENESIS"/>
</dbReference>
<dbReference type="PANTHER" id="PTHR43653:SF1">
    <property type="entry name" value="CYTOCHROME C-TYPE BIOGENESIS PROTEIN CCMF"/>
    <property type="match status" value="1"/>
</dbReference>
<dbReference type="GO" id="GO:0017004">
    <property type="term" value="P:cytochrome complex assembly"/>
    <property type="evidence" value="ECO:0007669"/>
    <property type="project" value="UniProtKB-KW"/>
</dbReference>